<comment type="function">
    <text evidence="10 12">Specifically methylates the N3 position of the uracil ring of uridine 1498 (m3U1498) in 16S rRNA. Acts on the fully assembled 30S ribosomal subunit.</text>
</comment>
<keyword evidence="7 12" id="KW-0489">Methyltransferase</keyword>
<evidence type="ECO:0000256" key="10">
    <source>
        <dbReference type="ARBA" id="ARBA00025699"/>
    </source>
</evidence>
<name>A0AAE6UJK3_EHRRU</name>
<dbReference type="InterPro" id="IPR029026">
    <property type="entry name" value="tRNA_m1G_MTases_N"/>
</dbReference>
<feature type="domain" description="Ribosomal RNA small subunit methyltransferase E methyltransferase" evidence="13">
    <location>
        <begin position="81"/>
        <end position="232"/>
    </location>
</feature>
<comment type="similarity">
    <text evidence="2 12">Belongs to the RNA methyltransferase RsmE family.</text>
</comment>
<evidence type="ECO:0000256" key="7">
    <source>
        <dbReference type="ARBA" id="ARBA00022603"/>
    </source>
</evidence>
<comment type="catalytic activity">
    <reaction evidence="11 12">
        <text>uridine(1498) in 16S rRNA + S-adenosyl-L-methionine = N(3)-methyluridine(1498) in 16S rRNA + S-adenosyl-L-homocysteine + H(+)</text>
        <dbReference type="Rhea" id="RHEA:42920"/>
        <dbReference type="Rhea" id="RHEA-COMP:10283"/>
        <dbReference type="Rhea" id="RHEA-COMP:10284"/>
        <dbReference type="ChEBI" id="CHEBI:15378"/>
        <dbReference type="ChEBI" id="CHEBI:57856"/>
        <dbReference type="ChEBI" id="CHEBI:59789"/>
        <dbReference type="ChEBI" id="CHEBI:65315"/>
        <dbReference type="ChEBI" id="CHEBI:74502"/>
        <dbReference type="EC" id="2.1.1.193"/>
    </reaction>
</comment>
<dbReference type="GO" id="GO:0070042">
    <property type="term" value="F:rRNA (uridine-N3-)-methyltransferase activity"/>
    <property type="evidence" value="ECO:0007669"/>
    <property type="project" value="TreeGrafter"/>
</dbReference>
<dbReference type="Gene3D" id="3.40.1280.10">
    <property type="match status" value="1"/>
</dbReference>
<dbReference type="Pfam" id="PF20260">
    <property type="entry name" value="PUA_4"/>
    <property type="match status" value="1"/>
</dbReference>
<dbReference type="SUPFAM" id="SSF75217">
    <property type="entry name" value="alpha/beta knot"/>
    <property type="match status" value="1"/>
</dbReference>
<dbReference type="InterPro" id="IPR046887">
    <property type="entry name" value="RsmE_PUA-like"/>
</dbReference>
<dbReference type="EMBL" id="CP033455">
    <property type="protein sequence ID" value="QGR03476.1"/>
    <property type="molecule type" value="Genomic_DNA"/>
</dbReference>
<evidence type="ECO:0000259" key="14">
    <source>
        <dbReference type="Pfam" id="PF20260"/>
    </source>
</evidence>
<evidence type="ECO:0000256" key="9">
    <source>
        <dbReference type="ARBA" id="ARBA00022691"/>
    </source>
</evidence>
<dbReference type="Pfam" id="PF04452">
    <property type="entry name" value="Methyltrans_RNA"/>
    <property type="match status" value="1"/>
</dbReference>
<evidence type="ECO:0000313" key="16">
    <source>
        <dbReference type="Proteomes" id="UP000422822"/>
    </source>
</evidence>
<evidence type="ECO:0000256" key="12">
    <source>
        <dbReference type="PIRNR" id="PIRNR015601"/>
    </source>
</evidence>
<dbReference type="NCBIfam" id="NF008694">
    <property type="entry name" value="PRK11713.3-2"/>
    <property type="match status" value="1"/>
</dbReference>
<dbReference type="Gene3D" id="2.40.240.20">
    <property type="entry name" value="Hypothetical PUA domain-like, domain 1"/>
    <property type="match status" value="1"/>
</dbReference>
<dbReference type="PIRSF" id="PIRSF015601">
    <property type="entry name" value="MTase_slr0722"/>
    <property type="match status" value="1"/>
</dbReference>
<evidence type="ECO:0000256" key="11">
    <source>
        <dbReference type="ARBA" id="ARBA00047944"/>
    </source>
</evidence>
<comment type="subcellular location">
    <subcellularLocation>
        <location evidence="1 12">Cytoplasm</location>
    </subcellularLocation>
</comment>
<reference evidence="15 16" key="1">
    <citation type="submission" date="2018-10" db="EMBL/GenBank/DDBJ databases">
        <title>Propagation and draft genome sequences of three atypical Erhlichia ruminantium isolates.</title>
        <authorList>
            <person name="Liebenberg J."/>
            <person name="Steyn H."/>
            <person name="Josemans A."/>
            <person name="Zweygarth E."/>
        </authorList>
    </citation>
    <scope>NUCLEOTIDE SEQUENCE [LARGE SCALE GENOMIC DNA]</scope>
    <source>
        <strain evidence="15 16">Omatjenne</strain>
    </source>
</reference>
<dbReference type="Proteomes" id="UP000422822">
    <property type="component" value="Chromosome"/>
</dbReference>
<evidence type="ECO:0000256" key="8">
    <source>
        <dbReference type="ARBA" id="ARBA00022679"/>
    </source>
</evidence>
<keyword evidence="9 12" id="KW-0949">S-adenosyl-L-methionine</keyword>
<dbReference type="InterPro" id="IPR029028">
    <property type="entry name" value="Alpha/beta_knot_MTases"/>
</dbReference>
<evidence type="ECO:0000256" key="4">
    <source>
        <dbReference type="ARBA" id="ARBA00013673"/>
    </source>
</evidence>
<organism evidence="15 16">
    <name type="scientific">Ehrlichia ruminantium</name>
    <name type="common">heartwater rickettsia</name>
    <name type="synonym">Cowdria ruminantium</name>
    <dbReference type="NCBI Taxonomy" id="779"/>
    <lineage>
        <taxon>Bacteria</taxon>
        <taxon>Pseudomonadati</taxon>
        <taxon>Pseudomonadota</taxon>
        <taxon>Alphaproteobacteria</taxon>
        <taxon>Rickettsiales</taxon>
        <taxon>Anaplasmataceae</taxon>
        <taxon>Ehrlichia</taxon>
    </lineage>
</organism>
<dbReference type="EC" id="2.1.1.193" evidence="3 12"/>
<keyword evidence="16" id="KW-1185">Reference proteome</keyword>
<dbReference type="PANTHER" id="PTHR30027">
    <property type="entry name" value="RIBOSOMAL RNA SMALL SUBUNIT METHYLTRANSFERASE E"/>
    <property type="match status" value="1"/>
</dbReference>
<dbReference type="InterPro" id="IPR015947">
    <property type="entry name" value="PUA-like_sf"/>
</dbReference>
<dbReference type="InterPro" id="IPR006700">
    <property type="entry name" value="RsmE"/>
</dbReference>
<protein>
    <recommendedName>
        <fullName evidence="4 12">Ribosomal RNA small subunit methyltransferase E</fullName>
        <ecNumber evidence="3 12">2.1.1.193</ecNumber>
    </recommendedName>
</protein>
<sequence length="238" mass="27098">MYNRLLNVRLYVTDSINEHSIITLNTLVSHYIYKVMRAIQCDQIKIFNGKDGEWLCDIYELSSNIKIRVNKLTRKQVYSKNLTLCFAIVKSSTLPNIIRQATEMGVTVLQPIYTQHIATSNINLEKCKKWAIEASEQCERLDIPEISNPISLTDLKKLKTTNNNFIICDETGKGKKPVETLTNKENIHIIIGPEGGFSAEELNFAYTFCDGLSLGTRILRVDTAVVSALSYVNEYYYV</sequence>
<feature type="domain" description="Ribosomal RNA small subunit methyltransferase E PUA-like" evidence="14">
    <location>
        <begin position="29"/>
        <end position="61"/>
    </location>
</feature>
<evidence type="ECO:0000259" key="13">
    <source>
        <dbReference type="Pfam" id="PF04452"/>
    </source>
</evidence>
<dbReference type="CDD" id="cd18084">
    <property type="entry name" value="RsmE-like"/>
    <property type="match status" value="1"/>
</dbReference>
<keyword evidence="8 12" id="KW-0808">Transferase</keyword>
<evidence type="ECO:0000313" key="15">
    <source>
        <dbReference type="EMBL" id="QGR03476.1"/>
    </source>
</evidence>
<dbReference type="RefSeq" id="WP_158406659.1">
    <property type="nucleotide sequence ID" value="NZ_CP033454.1"/>
</dbReference>
<evidence type="ECO:0000256" key="2">
    <source>
        <dbReference type="ARBA" id="ARBA00005528"/>
    </source>
</evidence>
<dbReference type="InterPro" id="IPR046886">
    <property type="entry name" value="RsmE_MTase_dom"/>
</dbReference>
<accession>A0AAE6UJK3</accession>
<dbReference type="GO" id="GO:0070475">
    <property type="term" value="P:rRNA base methylation"/>
    <property type="evidence" value="ECO:0007669"/>
    <property type="project" value="TreeGrafter"/>
</dbReference>
<keyword evidence="6 12" id="KW-0698">rRNA processing</keyword>
<gene>
    <name evidence="15" type="ORF">EDL80_02750</name>
</gene>
<dbReference type="GO" id="GO:0005737">
    <property type="term" value="C:cytoplasm"/>
    <property type="evidence" value="ECO:0007669"/>
    <property type="project" value="UniProtKB-SubCell"/>
</dbReference>
<evidence type="ECO:0000256" key="5">
    <source>
        <dbReference type="ARBA" id="ARBA00022490"/>
    </source>
</evidence>
<evidence type="ECO:0000256" key="1">
    <source>
        <dbReference type="ARBA" id="ARBA00004496"/>
    </source>
</evidence>
<proteinExistence type="inferred from homology"/>
<dbReference type="NCBIfam" id="TIGR00046">
    <property type="entry name" value="RsmE family RNA methyltransferase"/>
    <property type="match status" value="1"/>
</dbReference>
<evidence type="ECO:0000256" key="3">
    <source>
        <dbReference type="ARBA" id="ARBA00012328"/>
    </source>
</evidence>
<dbReference type="PANTHER" id="PTHR30027:SF3">
    <property type="entry name" value="16S RRNA (URACIL(1498)-N(3))-METHYLTRANSFERASE"/>
    <property type="match status" value="1"/>
</dbReference>
<dbReference type="AlphaFoldDB" id="A0AAE6UJK3"/>
<dbReference type="SUPFAM" id="SSF88697">
    <property type="entry name" value="PUA domain-like"/>
    <property type="match status" value="1"/>
</dbReference>
<keyword evidence="5 12" id="KW-0963">Cytoplasm</keyword>
<evidence type="ECO:0000256" key="6">
    <source>
        <dbReference type="ARBA" id="ARBA00022552"/>
    </source>
</evidence>